<feature type="domain" description="Chalcone/stilbene synthase N-terminal" evidence="5">
    <location>
        <begin position="4"/>
        <end position="196"/>
    </location>
</feature>
<evidence type="ECO:0000259" key="6">
    <source>
        <dbReference type="Pfam" id="PF02797"/>
    </source>
</evidence>
<dbReference type="InterPro" id="IPR012328">
    <property type="entry name" value="Chalcone/stilbene_synt_C"/>
</dbReference>
<dbReference type="PIRSF" id="PIRSF000451">
    <property type="entry name" value="PKS_III"/>
    <property type="match status" value="1"/>
</dbReference>
<sequence>MSVLHSVGTALPDHQLKQHEAKDLIKTLITENRLSKYLSVFDKAQIDTRHFVVESDWFKQNHDFAERNQLFMSKGIELAERAVINSIDQGELNIEDIDAIITVTSTGILTPSLDIHLMNRLPFQHNVNRMPLFGLGCAGGGIALSRANDYLRANPTHSIMIVAVELASVAFHRDQLDAQDIVGAALFSDGASSAILLGAAHRLAEQKKAKSLRVISTTSKMLPDSVDVMGWNIKNDGFHVVFATSIPKIVRTFWRKHLDEFLSESHIELSDIENLLSHPGGRKVIEEIENVMAENQSIAFSKDVLRKYGNMSSPTVLFVIKEALNNQEHAFHKQYHLVSALGPGFSSEMLLLEWA</sequence>
<dbReference type="InterPro" id="IPR011141">
    <property type="entry name" value="Polyketide_synthase_type-III"/>
</dbReference>
<gene>
    <name evidence="7" type="ORF">SAMN05216498_2638</name>
</gene>
<evidence type="ECO:0000259" key="5">
    <source>
        <dbReference type="Pfam" id="PF00195"/>
    </source>
</evidence>
<evidence type="ECO:0000256" key="3">
    <source>
        <dbReference type="ARBA" id="ARBA00023315"/>
    </source>
</evidence>
<dbReference type="Pfam" id="PF00195">
    <property type="entry name" value="Chal_sti_synt_N"/>
    <property type="match status" value="1"/>
</dbReference>
<dbReference type="PANTHER" id="PTHR11877:SF99">
    <property type="entry name" value="1,3,6,8-TETRAHYDROXYNAPHTHALENE SYNTHASE"/>
    <property type="match status" value="1"/>
</dbReference>
<evidence type="ECO:0000256" key="4">
    <source>
        <dbReference type="PIRSR" id="PIRSR000451-1"/>
    </source>
</evidence>
<dbReference type="AlphaFoldDB" id="A0A1H0CR13"/>
<dbReference type="Pfam" id="PF02797">
    <property type="entry name" value="Chal_sti_synt_C"/>
    <property type="match status" value="1"/>
</dbReference>
<feature type="domain" description="Chalcone/stilbene synthase C-terminal" evidence="6">
    <location>
        <begin position="216"/>
        <end position="352"/>
    </location>
</feature>
<evidence type="ECO:0000313" key="7">
    <source>
        <dbReference type="EMBL" id="SDN60342.1"/>
    </source>
</evidence>
<organism evidence="7 8">
    <name type="scientific">Tenuibacillus multivorans</name>
    <dbReference type="NCBI Taxonomy" id="237069"/>
    <lineage>
        <taxon>Bacteria</taxon>
        <taxon>Bacillati</taxon>
        <taxon>Bacillota</taxon>
        <taxon>Bacilli</taxon>
        <taxon>Bacillales</taxon>
        <taxon>Bacillaceae</taxon>
        <taxon>Tenuibacillus</taxon>
    </lineage>
</organism>
<accession>A0A1H0CR13</accession>
<keyword evidence="8" id="KW-1185">Reference proteome</keyword>
<dbReference type="RefSeq" id="WP_093857049.1">
    <property type="nucleotide sequence ID" value="NZ_BJVZ01000002.1"/>
</dbReference>
<evidence type="ECO:0000256" key="2">
    <source>
        <dbReference type="ARBA" id="ARBA00022679"/>
    </source>
</evidence>
<dbReference type="STRING" id="237069.SAMN05216498_2638"/>
<feature type="active site" description="Acyl-thioester intermediate" evidence="4">
    <location>
        <position position="137"/>
    </location>
</feature>
<dbReference type="CDD" id="cd00831">
    <property type="entry name" value="CHS_like"/>
    <property type="match status" value="1"/>
</dbReference>
<dbReference type="EMBL" id="FNIG01000006">
    <property type="protein sequence ID" value="SDN60342.1"/>
    <property type="molecule type" value="Genomic_DNA"/>
</dbReference>
<dbReference type="SUPFAM" id="SSF53901">
    <property type="entry name" value="Thiolase-like"/>
    <property type="match status" value="2"/>
</dbReference>
<comment type="similarity">
    <text evidence="1">Belongs to the thiolase-like superfamily. Chalcone/stilbene synthases family.</text>
</comment>
<dbReference type="OrthoDB" id="9786288at2"/>
<evidence type="ECO:0000256" key="1">
    <source>
        <dbReference type="ARBA" id="ARBA00005531"/>
    </source>
</evidence>
<dbReference type="Proteomes" id="UP000199334">
    <property type="component" value="Unassembled WGS sequence"/>
</dbReference>
<reference evidence="7 8" key="1">
    <citation type="submission" date="2016-10" db="EMBL/GenBank/DDBJ databases">
        <authorList>
            <person name="de Groot N.N."/>
        </authorList>
    </citation>
    <scope>NUCLEOTIDE SEQUENCE [LARGE SCALE GENOMIC DNA]</scope>
    <source>
        <strain evidence="7 8">CGMCC 1.3442</strain>
    </source>
</reference>
<keyword evidence="3" id="KW-0012">Acyltransferase</keyword>
<evidence type="ECO:0000313" key="8">
    <source>
        <dbReference type="Proteomes" id="UP000199334"/>
    </source>
</evidence>
<dbReference type="GO" id="GO:0030639">
    <property type="term" value="P:polyketide biosynthetic process"/>
    <property type="evidence" value="ECO:0007669"/>
    <property type="project" value="TreeGrafter"/>
</dbReference>
<dbReference type="Gene3D" id="3.40.47.10">
    <property type="match status" value="2"/>
</dbReference>
<dbReference type="InterPro" id="IPR001099">
    <property type="entry name" value="Chalcone/stilbene_synt_N"/>
</dbReference>
<dbReference type="PANTHER" id="PTHR11877">
    <property type="entry name" value="HYDROXYMETHYLGLUTARYL-COA SYNTHASE"/>
    <property type="match status" value="1"/>
</dbReference>
<keyword evidence="2" id="KW-0808">Transferase</keyword>
<dbReference type="InterPro" id="IPR016039">
    <property type="entry name" value="Thiolase-like"/>
</dbReference>
<dbReference type="GO" id="GO:0016747">
    <property type="term" value="F:acyltransferase activity, transferring groups other than amino-acyl groups"/>
    <property type="evidence" value="ECO:0007669"/>
    <property type="project" value="InterPro"/>
</dbReference>
<proteinExistence type="inferred from homology"/>
<protein>
    <submittedName>
        <fullName evidence="7">Alkylresorcinol/alkylpyrone synthase</fullName>
    </submittedName>
</protein>
<name>A0A1H0CR13_9BACI</name>